<sequence>YNISAAIPATEPHERWRWVKNGYELLRDQGIVLNPKSIALYHELARIFHHKIGSVSDDAHKYYKLQLAEAMEPLIAPADQRHFKALANSPTDLLKVINDPNITGLVTALKSADETFADDDKIVSNYLTLRQNPRKFKPNAFRVINDFRGTATLQKFDIFAKAYQLCNTWKLEPVLMQQLNELYGPADWNDPNKHLPLDWRHPCTHAIYWAVKGLRAAGKEEFSVEEANTDRIVNHSLQELFRNGKIFIYNVPADNTKTTQTAATDEPRAVKRQIFLRPDLRMFEPYNKSTLTRIEKYKDLRESTYESLKTGHRNMLKNAVFSFYK</sequence>
<organism evidence="1">
    <name type="scientific">marine sediment metagenome</name>
    <dbReference type="NCBI Taxonomy" id="412755"/>
    <lineage>
        <taxon>unclassified sequences</taxon>
        <taxon>metagenomes</taxon>
        <taxon>ecological metagenomes</taxon>
    </lineage>
</organism>
<comment type="caution">
    <text evidence="1">The sequence shown here is derived from an EMBL/GenBank/DDBJ whole genome shotgun (WGS) entry which is preliminary data.</text>
</comment>
<feature type="non-terminal residue" evidence="1">
    <location>
        <position position="325"/>
    </location>
</feature>
<name>X1KYP6_9ZZZZ</name>
<dbReference type="EMBL" id="BARV01009068">
    <property type="protein sequence ID" value="GAI11838.1"/>
    <property type="molecule type" value="Genomic_DNA"/>
</dbReference>
<proteinExistence type="predicted"/>
<accession>X1KYP6</accession>
<protein>
    <submittedName>
        <fullName evidence="1">Uncharacterized protein</fullName>
    </submittedName>
</protein>
<evidence type="ECO:0000313" key="1">
    <source>
        <dbReference type="EMBL" id="GAI11838.1"/>
    </source>
</evidence>
<dbReference type="AlphaFoldDB" id="X1KYP6"/>
<reference evidence="1" key="1">
    <citation type="journal article" date="2014" name="Front. Microbiol.">
        <title>High frequency of phylogenetically diverse reductive dehalogenase-homologous genes in deep subseafloor sedimentary metagenomes.</title>
        <authorList>
            <person name="Kawai M."/>
            <person name="Futagami T."/>
            <person name="Toyoda A."/>
            <person name="Takaki Y."/>
            <person name="Nishi S."/>
            <person name="Hori S."/>
            <person name="Arai W."/>
            <person name="Tsubouchi T."/>
            <person name="Morono Y."/>
            <person name="Uchiyama I."/>
            <person name="Ito T."/>
            <person name="Fujiyama A."/>
            <person name="Inagaki F."/>
            <person name="Takami H."/>
        </authorList>
    </citation>
    <scope>NUCLEOTIDE SEQUENCE</scope>
    <source>
        <strain evidence="1">Expedition CK06-06</strain>
    </source>
</reference>
<feature type="non-terminal residue" evidence="1">
    <location>
        <position position="1"/>
    </location>
</feature>
<gene>
    <name evidence="1" type="ORF">S06H3_18017</name>
</gene>